<dbReference type="InterPro" id="IPR012341">
    <property type="entry name" value="6hp_glycosidase-like_sf"/>
</dbReference>
<organism evidence="2 3">
    <name type="scientific">Fibrivirga algicola</name>
    <dbReference type="NCBI Taxonomy" id="2950420"/>
    <lineage>
        <taxon>Bacteria</taxon>
        <taxon>Pseudomonadati</taxon>
        <taxon>Bacteroidota</taxon>
        <taxon>Cytophagia</taxon>
        <taxon>Cytophagales</taxon>
        <taxon>Spirosomataceae</taxon>
        <taxon>Fibrivirga</taxon>
    </lineage>
</organism>
<evidence type="ECO:0000313" key="3">
    <source>
        <dbReference type="Proteomes" id="UP000606008"/>
    </source>
</evidence>
<dbReference type="RefSeq" id="WP_166690893.1">
    <property type="nucleotide sequence ID" value="NZ_WAEL01000001.1"/>
</dbReference>
<comment type="caution">
    <text evidence="2">The sequence shown here is derived from an EMBL/GenBank/DDBJ whole genome shotgun (WGS) entry which is preliminary data.</text>
</comment>
<gene>
    <name evidence="2" type="ORF">F7231_03400</name>
</gene>
<keyword evidence="3" id="KW-1185">Reference proteome</keyword>
<sequence length="706" mass="79642">MKYVLFFVLIISLLPTTNTTCVGQTATSQVKKAISAGDIIRTAYSDTANINLYQGNGRFGSSYGSLGLHNNPHNQTTTNRYGKTQYMHIDHWVRGKFNADYLVPLLKIYWQDEPKAIRNYVQHQVFYQGTVETRFETSLGKLSVETWFDAVDRDLSGIAIDLTGQTSAVVIEPLELLTVHYSQQIAQKVALVQHQNSIEIQLDCLGKKSSVFLSTTCQVRIKDNQLVLTLRSGKNAIQLSYNKPVDVSPETSKNRSAQWWQRTWTNSSNLMLPDKQAQRLWVSSMALILSTYNEDKKGFSPPMGFTGNGWPFAFPQDLSFIHSVLLKSGNLPIAKSWIEHFAANIEGMKSYTRRFYGVDGICAPWTFPYGSFAGYHDPATPNKFYFEIHNSGYLCRMACETDTYVNDSNWTRKNVVELIRQTALFYRSISKKGPDGFWHLFVNPSMGQDEKGGFNQTDYLDALYSAKYCFQKAVEYKLDSDNAYKSILADGLAFPTLLSGDGFYQANKGLINEPTGGQKHPVQLNALAFLPVNERVTRPDSMAYQKRYSITLDANKPYFFGWTLGEFLLAGSRMGDVSGWQTDWANLTKSDYVDAEWIQLYETSRAHTESFYSITNGLVVQSLLANLVDDWFTKLEIAKCNPWKGPVSFTNIHSVLGVRVNGTINGKTANLLIMAWKDCQFTLGEKRIQLKKGEGVTAKIDQGKLQ</sequence>
<name>A0ABX0QAD7_9BACT</name>
<protein>
    <submittedName>
        <fullName evidence="2">Uncharacterized protein</fullName>
    </submittedName>
</protein>
<accession>A0ABX0QAD7</accession>
<dbReference type="Proteomes" id="UP000606008">
    <property type="component" value="Unassembled WGS sequence"/>
</dbReference>
<dbReference type="Gene3D" id="1.50.10.10">
    <property type="match status" value="1"/>
</dbReference>
<dbReference type="EMBL" id="WAEL01000001">
    <property type="protein sequence ID" value="NID09204.1"/>
    <property type="molecule type" value="Genomic_DNA"/>
</dbReference>
<proteinExistence type="predicted"/>
<reference evidence="2" key="1">
    <citation type="submission" date="2024-05" db="EMBL/GenBank/DDBJ databases">
        <authorList>
            <person name="Jung D.-H."/>
        </authorList>
    </citation>
    <scope>NUCLEOTIDE SEQUENCE</scope>
    <source>
        <strain evidence="2">JA-25</strain>
    </source>
</reference>
<feature type="chain" id="PRO_5046206866" evidence="1">
    <location>
        <begin position="21"/>
        <end position="706"/>
    </location>
</feature>
<dbReference type="SUPFAM" id="SSF48208">
    <property type="entry name" value="Six-hairpin glycosidases"/>
    <property type="match status" value="1"/>
</dbReference>
<keyword evidence="1" id="KW-0732">Signal</keyword>
<feature type="signal peptide" evidence="1">
    <location>
        <begin position="1"/>
        <end position="20"/>
    </location>
</feature>
<dbReference type="InterPro" id="IPR008928">
    <property type="entry name" value="6-hairpin_glycosidase_sf"/>
</dbReference>
<evidence type="ECO:0000313" key="2">
    <source>
        <dbReference type="EMBL" id="NID09204.1"/>
    </source>
</evidence>
<evidence type="ECO:0000256" key="1">
    <source>
        <dbReference type="SAM" id="SignalP"/>
    </source>
</evidence>